<reference evidence="7 8" key="1">
    <citation type="submission" date="2020-10" db="EMBL/GenBank/DDBJ databases">
        <title>Blautia liquoris sp.nov., isolated from the mud in a fermentation cellar used for the production of Chinese strong-flavoured liquor.</title>
        <authorList>
            <person name="Lu L."/>
        </authorList>
    </citation>
    <scope>NUCLEOTIDE SEQUENCE [LARGE SCALE GENOMIC DNA]</scope>
    <source>
        <strain evidence="7 8">LZLJ-3</strain>
    </source>
</reference>
<dbReference type="Pfam" id="PF04616">
    <property type="entry name" value="Glyco_hydro_43"/>
    <property type="match status" value="1"/>
</dbReference>
<dbReference type="InterPro" id="IPR023296">
    <property type="entry name" value="Glyco_hydro_beta-prop_sf"/>
</dbReference>
<comment type="similarity">
    <text evidence="1 6">Belongs to the glycosyl hydrolase 43 family.</text>
</comment>
<keyword evidence="3 6" id="KW-0378">Hydrolase</keyword>
<dbReference type="PANTHER" id="PTHR43772">
    <property type="entry name" value="ENDO-1,4-BETA-XYLANASE"/>
    <property type="match status" value="1"/>
</dbReference>
<evidence type="ECO:0000313" key="7">
    <source>
        <dbReference type="EMBL" id="QOV18470.1"/>
    </source>
</evidence>
<dbReference type="EMBL" id="CP063304">
    <property type="protein sequence ID" value="QOV18470.1"/>
    <property type="molecule type" value="Genomic_DNA"/>
</dbReference>
<dbReference type="InterPro" id="IPR052176">
    <property type="entry name" value="Glycosyl_Hydrlase_43_Enz"/>
</dbReference>
<dbReference type="PANTHER" id="PTHR43772:SF2">
    <property type="entry name" value="PUTATIVE (AFU_ORTHOLOGUE AFUA_2G04480)-RELATED"/>
    <property type="match status" value="1"/>
</dbReference>
<dbReference type="CDD" id="cd08981">
    <property type="entry name" value="GH43_Bt1873-like"/>
    <property type="match status" value="1"/>
</dbReference>
<evidence type="ECO:0000313" key="8">
    <source>
        <dbReference type="Proteomes" id="UP000593601"/>
    </source>
</evidence>
<evidence type="ECO:0000256" key="1">
    <source>
        <dbReference type="ARBA" id="ARBA00009865"/>
    </source>
</evidence>
<dbReference type="GO" id="GO:0045493">
    <property type="term" value="P:xylan catabolic process"/>
    <property type="evidence" value="ECO:0007669"/>
    <property type="project" value="UniProtKB-KW"/>
</dbReference>
<keyword evidence="4" id="KW-0119">Carbohydrate metabolism</keyword>
<sequence>MNITDINIRDPFVLVFQDKYYLYGTRAATCWGAATGFDCYVSNDLKEWDGPYEVFHKPDDFWADKNCWAPEVHEYQGYFYMFATFKDSKKHGGTAILRSDSPLGPFEEHSECQVTPLDWECIDGTFFLSADNIPYIVFVHEWTQISDGSICAMELSKDLKKSVSEPFLLFHASEATPWVKPISNRHKSGLHYVTDGPFLYRTENGRLIMIWSSFGEEGYAEAISYSDNGELTGTWRHDSKLLFTRDGGHGMIFKDLNGKTFLTLHVPNETLMERPVFYEIEERNGSIEIK</sequence>
<dbReference type="Gene3D" id="2.115.10.20">
    <property type="entry name" value="Glycosyl hydrolase domain, family 43"/>
    <property type="match status" value="1"/>
</dbReference>
<accession>A0A7M2RGK9</accession>
<dbReference type="RefSeq" id="WP_193734832.1">
    <property type="nucleotide sequence ID" value="NZ_CP063304.1"/>
</dbReference>
<proteinExistence type="inferred from homology"/>
<dbReference type="KEGG" id="bliq:INP51_10640"/>
<dbReference type="InterPro" id="IPR006710">
    <property type="entry name" value="Glyco_hydro_43"/>
</dbReference>
<dbReference type="AlphaFoldDB" id="A0A7M2RGK9"/>
<evidence type="ECO:0000256" key="5">
    <source>
        <dbReference type="ARBA" id="ARBA00023295"/>
    </source>
</evidence>
<evidence type="ECO:0000256" key="3">
    <source>
        <dbReference type="ARBA" id="ARBA00022801"/>
    </source>
</evidence>
<dbReference type="Proteomes" id="UP000593601">
    <property type="component" value="Chromosome"/>
</dbReference>
<keyword evidence="5 6" id="KW-0326">Glycosidase</keyword>
<dbReference type="SUPFAM" id="SSF75005">
    <property type="entry name" value="Arabinanase/levansucrase/invertase"/>
    <property type="match status" value="1"/>
</dbReference>
<organism evidence="7 8">
    <name type="scientific">Blautia liquoris</name>
    <dbReference type="NCBI Taxonomy" id="2779518"/>
    <lineage>
        <taxon>Bacteria</taxon>
        <taxon>Bacillati</taxon>
        <taxon>Bacillota</taxon>
        <taxon>Clostridia</taxon>
        <taxon>Lachnospirales</taxon>
        <taxon>Lachnospiraceae</taxon>
        <taxon>Blautia</taxon>
    </lineage>
</organism>
<gene>
    <name evidence="7" type="ORF">INP51_10640</name>
</gene>
<protein>
    <submittedName>
        <fullName evidence="7">Family 43 glycosylhydrolase</fullName>
    </submittedName>
</protein>
<name>A0A7M2RGK9_9FIRM</name>
<evidence type="ECO:0000256" key="6">
    <source>
        <dbReference type="RuleBase" id="RU361187"/>
    </source>
</evidence>
<dbReference type="GO" id="GO:0004553">
    <property type="term" value="F:hydrolase activity, hydrolyzing O-glycosyl compounds"/>
    <property type="evidence" value="ECO:0007669"/>
    <property type="project" value="InterPro"/>
</dbReference>
<evidence type="ECO:0000256" key="2">
    <source>
        <dbReference type="ARBA" id="ARBA00022651"/>
    </source>
</evidence>
<keyword evidence="2" id="KW-0858">Xylan degradation</keyword>
<keyword evidence="2" id="KW-0624">Polysaccharide degradation</keyword>
<keyword evidence="8" id="KW-1185">Reference proteome</keyword>
<evidence type="ECO:0000256" key="4">
    <source>
        <dbReference type="ARBA" id="ARBA00023277"/>
    </source>
</evidence>